<feature type="compositionally biased region" description="Basic and acidic residues" evidence="2">
    <location>
        <begin position="298"/>
        <end position="307"/>
    </location>
</feature>
<dbReference type="PANTHER" id="PTHR23002">
    <property type="entry name" value="ZINC FINGER CCHC DOMAIN CONTAINING PROTEIN"/>
    <property type="match status" value="1"/>
</dbReference>
<reference evidence="4 5" key="1">
    <citation type="submission" date="2024-10" db="EMBL/GenBank/DDBJ databases">
        <authorList>
            <person name="Kim D."/>
        </authorList>
    </citation>
    <scope>NUCLEOTIDE SEQUENCE [LARGE SCALE GENOMIC DNA]</scope>
    <source>
        <strain evidence="4">BH-2024</strain>
    </source>
</reference>
<feature type="domain" description="CCHC-type" evidence="3">
    <location>
        <begin position="176"/>
        <end position="190"/>
    </location>
</feature>
<feature type="compositionally biased region" description="Polar residues" evidence="2">
    <location>
        <begin position="285"/>
        <end position="295"/>
    </location>
</feature>
<keyword evidence="1" id="KW-0862">Zinc</keyword>
<evidence type="ECO:0000313" key="5">
    <source>
        <dbReference type="Proteomes" id="UP001620626"/>
    </source>
</evidence>
<organism evidence="4 5">
    <name type="scientific">Heterodera trifolii</name>
    <dbReference type="NCBI Taxonomy" id="157864"/>
    <lineage>
        <taxon>Eukaryota</taxon>
        <taxon>Metazoa</taxon>
        <taxon>Ecdysozoa</taxon>
        <taxon>Nematoda</taxon>
        <taxon>Chromadorea</taxon>
        <taxon>Rhabditida</taxon>
        <taxon>Tylenchina</taxon>
        <taxon>Tylenchomorpha</taxon>
        <taxon>Tylenchoidea</taxon>
        <taxon>Heteroderidae</taxon>
        <taxon>Heteroderinae</taxon>
        <taxon>Heterodera</taxon>
    </lineage>
</organism>
<dbReference type="InterPro" id="IPR001878">
    <property type="entry name" value="Znf_CCHC"/>
</dbReference>
<comment type="caution">
    <text evidence="4">The sequence shown here is derived from an EMBL/GenBank/DDBJ whole genome shotgun (WGS) entry which is preliminary data.</text>
</comment>
<dbReference type="Proteomes" id="UP001620626">
    <property type="component" value="Unassembled WGS sequence"/>
</dbReference>
<dbReference type="InterPro" id="IPR051714">
    <property type="entry name" value="Znf_CCHC_NABP"/>
</dbReference>
<sequence>MLSEEQWEQLLMRRDTVFGRRAAIFRDSKGEFGTINLFAIVGAADLIVRRGGSSQISDITELRRRMRKAQLEHHTNRFPDFNNLGEDEQGRILRRAQLIGAIWNIAFGSGSAEFSLQEYLGDMDFLGLWEVYFEEGAHQDQEFDEDYPIPPGIVELIAQQTQGVPPNPQSDDAFCCWRCGLAGHRASNCPIGGSWARNSLGQLIRRGGQPRCFVCCLNTDHMSADCPYRAPESRLRTTQCWNCHIKLQGRAQKQNTCWNCHEPLRCWNCGAGHRLKDCPKPRRAPQSSKGGNNAQPKPPREERFWGK</sequence>
<evidence type="ECO:0000256" key="2">
    <source>
        <dbReference type="SAM" id="MobiDB-lite"/>
    </source>
</evidence>
<feature type="region of interest" description="Disordered" evidence="2">
    <location>
        <begin position="278"/>
        <end position="307"/>
    </location>
</feature>
<accession>A0ABD2IXM2</accession>
<dbReference type="AlphaFoldDB" id="A0ABD2IXM2"/>
<evidence type="ECO:0000256" key="1">
    <source>
        <dbReference type="PROSITE-ProRule" id="PRU00047"/>
    </source>
</evidence>
<dbReference type="SMART" id="SM00343">
    <property type="entry name" value="ZnF_C2HC"/>
    <property type="match status" value="3"/>
</dbReference>
<evidence type="ECO:0000313" key="4">
    <source>
        <dbReference type="EMBL" id="KAL3083862.1"/>
    </source>
</evidence>
<keyword evidence="1" id="KW-0863">Zinc-finger</keyword>
<proteinExistence type="predicted"/>
<dbReference type="GO" id="GO:0008270">
    <property type="term" value="F:zinc ion binding"/>
    <property type="evidence" value="ECO:0007669"/>
    <property type="project" value="UniProtKB-KW"/>
</dbReference>
<gene>
    <name evidence="4" type="ORF">niasHT_036275</name>
</gene>
<evidence type="ECO:0000259" key="3">
    <source>
        <dbReference type="PROSITE" id="PS50158"/>
    </source>
</evidence>
<dbReference type="EMBL" id="JBICBT010001089">
    <property type="protein sequence ID" value="KAL3083862.1"/>
    <property type="molecule type" value="Genomic_DNA"/>
</dbReference>
<dbReference type="PROSITE" id="PS50158">
    <property type="entry name" value="ZF_CCHC"/>
    <property type="match status" value="1"/>
</dbReference>
<name>A0ABD2IXM2_9BILA</name>
<keyword evidence="1" id="KW-0479">Metal-binding</keyword>
<dbReference type="Gene3D" id="4.10.60.10">
    <property type="entry name" value="Zinc finger, CCHC-type"/>
    <property type="match status" value="1"/>
</dbReference>
<keyword evidence="5" id="KW-1185">Reference proteome</keyword>
<protein>
    <recommendedName>
        <fullName evidence="3">CCHC-type domain-containing protein</fullName>
    </recommendedName>
</protein>